<evidence type="ECO:0000256" key="2">
    <source>
        <dbReference type="ARBA" id="ARBA00034247"/>
    </source>
</evidence>
<dbReference type="RefSeq" id="WP_149569309.1">
    <property type="nucleotide sequence ID" value="NZ_CP035807.1"/>
</dbReference>
<comment type="catalytic activity">
    <reaction evidence="2">
        <text>2 GTP = 3',3'-c-di-GMP + 2 diphosphate</text>
        <dbReference type="Rhea" id="RHEA:24898"/>
        <dbReference type="ChEBI" id="CHEBI:33019"/>
        <dbReference type="ChEBI" id="CHEBI:37565"/>
        <dbReference type="ChEBI" id="CHEBI:58805"/>
        <dbReference type="EC" id="2.7.7.65"/>
    </reaction>
</comment>
<dbReference type="PANTHER" id="PTHR45138">
    <property type="entry name" value="REGULATORY COMPONENTS OF SENSORY TRANSDUCTION SYSTEM"/>
    <property type="match status" value="1"/>
</dbReference>
<dbReference type="Pfam" id="PF00027">
    <property type="entry name" value="cNMP_binding"/>
    <property type="match status" value="1"/>
</dbReference>
<dbReference type="PROSITE" id="PS50042">
    <property type="entry name" value="CNMP_BINDING_3"/>
    <property type="match status" value="1"/>
</dbReference>
<dbReference type="InterPro" id="IPR000595">
    <property type="entry name" value="cNMP-bd_dom"/>
</dbReference>
<evidence type="ECO:0000313" key="5">
    <source>
        <dbReference type="EMBL" id="QEN06075.1"/>
    </source>
</evidence>
<feature type="domain" description="Cyclic nucleotide-binding" evidence="3">
    <location>
        <begin position="14"/>
        <end position="113"/>
    </location>
</feature>
<dbReference type="InterPro" id="IPR043128">
    <property type="entry name" value="Rev_trsase/Diguanyl_cyclase"/>
</dbReference>
<dbReference type="Pfam" id="PF00990">
    <property type="entry name" value="GGDEF"/>
    <property type="match status" value="1"/>
</dbReference>
<organism evidence="5 6">
    <name type="scientific">Thiospirochaeta perfilievii</name>
    <dbReference type="NCBI Taxonomy" id="252967"/>
    <lineage>
        <taxon>Bacteria</taxon>
        <taxon>Pseudomonadati</taxon>
        <taxon>Spirochaetota</taxon>
        <taxon>Spirochaetia</taxon>
        <taxon>Spirochaetales</taxon>
        <taxon>Spirochaetaceae</taxon>
        <taxon>Thiospirochaeta</taxon>
    </lineage>
</organism>
<dbReference type="GO" id="GO:0043709">
    <property type="term" value="P:cell adhesion involved in single-species biofilm formation"/>
    <property type="evidence" value="ECO:0007669"/>
    <property type="project" value="TreeGrafter"/>
</dbReference>
<dbReference type="NCBIfam" id="TIGR00254">
    <property type="entry name" value="GGDEF"/>
    <property type="match status" value="1"/>
</dbReference>
<dbReference type="SUPFAM" id="SSF51206">
    <property type="entry name" value="cAMP-binding domain-like"/>
    <property type="match status" value="1"/>
</dbReference>
<evidence type="ECO:0000256" key="1">
    <source>
        <dbReference type="ARBA" id="ARBA00012528"/>
    </source>
</evidence>
<sequence>MLDKKFNDIYKNHFFDGLLEDELKSVDMRLFKEKKYKAGDVVIQQDTRGDFMFLIVSGEVIISKVMPTSEIELARRVSGEYVGEMALFDGQLRSANVVASSDVTGYIIDADLFFYLFRNFEQIKINIIKIINSTVRDTGIKLGESSVSHNKQLSIKDSELLKTRSLLNETIELKRYIDEQKCELELINRELEKRNKELYQLTIKDDLTHLYSNNHFNTLLENEYSRSIRYSINFSLLMVDIDDFANFNKNYGYFTGDRILKEMASTLSTLVRKEDVLGRVAGERFGIILPHQSIDDAVELSNKILNTIESNMFILDGKKTGLTVTIGITDNYIGDPNSSDDMRSYAEIAMKKAKVRGKNCLEVFIK</sequence>
<protein>
    <recommendedName>
        <fullName evidence="1">diguanylate cyclase</fullName>
        <ecNumber evidence="1">2.7.7.65</ecNumber>
    </recommendedName>
</protein>
<dbReference type="GO" id="GO:0005886">
    <property type="term" value="C:plasma membrane"/>
    <property type="evidence" value="ECO:0007669"/>
    <property type="project" value="TreeGrafter"/>
</dbReference>
<name>A0A5C1QDC1_9SPIO</name>
<dbReference type="GO" id="GO:1902201">
    <property type="term" value="P:negative regulation of bacterial-type flagellum-dependent cell motility"/>
    <property type="evidence" value="ECO:0007669"/>
    <property type="project" value="TreeGrafter"/>
</dbReference>
<dbReference type="SUPFAM" id="SSF55073">
    <property type="entry name" value="Nucleotide cyclase"/>
    <property type="match status" value="1"/>
</dbReference>
<dbReference type="CDD" id="cd00038">
    <property type="entry name" value="CAP_ED"/>
    <property type="match status" value="1"/>
</dbReference>
<dbReference type="AlphaFoldDB" id="A0A5C1QDC1"/>
<dbReference type="Gene3D" id="3.30.70.270">
    <property type="match status" value="1"/>
</dbReference>
<dbReference type="SMART" id="SM00267">
    <property type="entry name" value="GGDEF"/>
    <property type="match status" value="1"/>
</dbReference>
<dbReference type="OrthoDB" id="9779586at2"/>
<dbReference type="Gene3D" id="2.60.120.10">
    <property type="entry name" value="Jelly Rolls"/>
    <property type="match status" value="1"/>
</dbReference>
<keyword evidence="6" id="KW-1185">Reference proteome</keyword>
<dbReference type="EC" id="2.7.7.65" evidence="1"/>
<dbReference type="Proteomes" id="UP000323824">
    <property type="component" value="Chromosome"/>
</dbReference>
<dbReference type="InterPro" id="IPR029787">
    <property type="entry name" value="Nucleotide_cyclase"/>
</dbReference>
<evidence type="ECO:0000259" key="4">
    <source>
        <dbReference type="PROSITE" id="PS50887"/>
    </source>
</evidence>
<dbReference type="PROSITE" id="PS00889">
    <property type="entry name" value="CNMP_BINDING_2"/>
    <property type="match status" value="1"/>
</dbReference>
<dbReference type="InterPro" id="IPR014710">
    <property type="entry name" value="RmlC-like_jellyroll"/>
</dbReference>
<accession>A0A5C1QDC1</accession>
<dbReference type="InterPro" id="IPR050469">
    <property type="entry name" value="Diguanylate_Cyclase"/>
</dbReference>
<dbReference type="GO" id="GO:0052621">
    <property type="term" value="F:diguanylate cyclase activity"/>
    <property type="evidence" value="ECO:0007669"/>
    <property type="project" value="UniProtKB-EC"/>
</dbReference>
<reference evidence="5 6" key="2">
    <citation type="submission" date="2019-09" db="EMBL/GenBank/DDBJ databases">
        <title>Complete Genome Sequence and Methylome Analysis of free living Spirochaetas.</title>
        <authorList>
            <person name="Leshcheva N."/>
            <person name="Mikheeva N."/>
        </authorList>
    </citation>
    <scope>NUCLEOTIDE SEQUENCE [LARGE SCALE GENOMIC DNA]</scope>
    <source>
        <strain evidence="5 6">P</strain>
    </source>
</reference>
<dbReference type="InterPro" id="IPR018488">
    <property type="entry name" value="cNMP-bd_CS"/>
</dbReference>
<dbReference type="CDD" id="cd01949">
    <property type="entry name" value="GGDEF"/>
    <property type="match status" value="1"/>
</dbReference>
<dbReference type="KEGG" id="sper:EW093_15750"/>
<dbReference type="InterPro" id="IPR018490">
    <property type="entry name" value="cNMP-bd_dom_sf"/>
</dbReference>
<reference evidence="5 6" key="1">
    <citation type="submission" date="2019-02" db="EMBL/GenBank/DDBJ databases">
        <authorList>
            <person name="Fomenkov A."/>
            <person name="Dubinina G."/>
            <person name="Grabovich M."/>
            <person name="Vincze T."/>
            <person name="Roberts R.J."/>
        </authorList>
    </citation>
    <scope>NUCLEOTIDE SEQUENCE [LARGE SCALE GENOMIC DNA]</scope>
    <source>
        <strain evidence="5 6">P</strain>
    </source>
</reference>
<dbReference type="PANTHER" id="PTHR45138:SF9">
    <property type="entry name" value="DIGUANYLATE CYCLASE DGCM-RELATED"/>
    <property type="match status" value="1"/>
</dbReference>
<dbReference type="InterPro" id="IPR000160">
    <property type="entry name" value="GGDEF_dom"/>
</dbReference>
<evidence type="ECO:0000313" key="6">
    <source>
        <dbReference type="Proteomes" id="UP000323824"/>
    </source>
</evidence>
<feature type="domain" description="GGDEF" evidence="4">
    <location>
        <begin position="232"/>
        <end position="366"/>
    </location>
</feature>
<gene>
    <name evidence="5" type="ORF">EW093_15750</name>
</gene>
<proteinExistence type="predicted"/>
<dbReference type="PROSITE" id="PS50887">
    <property type="entry name" value="GGDEF"/>
    <property type="match status" value="1"/>
</dbReference>
<evidence type="ECO:0000259" key="3">
    <source>
        <dbReference type="PROSITE" id="PS50042"/>
    </source>
</evidence>
<dbReference type="SMART" id="SM00100">
    <property type="entry name" value="cNMP"/>
    <property type="match status" value="1"/>
</dbReference>
<dbReference type="EMBL" id="CP035807">
    <property type="protein sequence ID" value="QEN06075.1"/>
    <property type="molecule type" value="Genomic_DNA"/>
</dbReference>